<accession>A0A2R6A9R1</accession>
<dbReference type="InterPro" id="IPR013422">
    <property type="entry name" value="CRISPR-assoc_prot_Cas5_N"/>
</dbReference>
<dbReference type="EMBL" id="NEXD01000118">
    <property type="protein sequence ID" value="PSN83055.1"/>
    <property type="molecule type" value="Genomic_DNA"/>
</dbReference>
<evidence type="ECO:0000256" key="3">
    <source>
        <dbReference type="ARBA" id="ARBA00025626"/>
    </source>
</evidence>
<protein>
    <submittedName>
        <fullName evidence="4">Type I-A CRISPR-associated protein Cas5</fullName>
    </submittedName>
</protein>
<gene>
    <name evidence="4" type="ORF">B9Q02_10950</name>
</gene>
<evidence type="ECO:0000313" key="5">
    <source>
        <dbReference type="Proteomes" id="UP000240569"/>
    </source>
</evidence>
<comment type="similarity">
    <text evidence="1">Belongs to the CRISPR-associated protein Cas5 family. Subtype I-A/Apern subfamily.</text>
</comment>
<dbReference type="AlphaFoldDB" id="A0A2R6A9R1"/>
<comment type="function">
    <text evidence="3">CRISPR (clustered regularly interspaced short palindromic repeat) is an adaptive immune system that provides protection against mobile genetic elements (viruses, transposable elements and conjugative plasmids). CRISPR clusters contain spacers, sequences complementary to antecedent mobile elements, and target invading nucleic acids. CRISPR clusters are transcribed and processed into CRISPR RNA (crRNA).</text>
</comment>
<name>A0A2R6A9R1_9ARCH</name>
<dbReference type="NCBIfam" id="TIGR01874">
    <property type="entry name" value="cas_cas5a"/>
    <property type="match status" value="1"/>
</dbReference>
<evidence type="ECO:0000313" key="4">
    <source>
        <dbReference type="EMBL" id="PSN83055.1"/>
    </source>
</evidence>
<proteinExistence type="inferred from homology"/>
<dbReference type="Gene3D" id="3.30.70.3120">
    <property type="match status" value="1"/>
</dbReference>
<evidence type="ECO:0000256" key="1">
    <source>
        <dbReference type="ARBA" id="ARBA00010891"/>
    </source>
</evidence>
<comment type="caution">
    <text evidence="4">The sequence shown here is derived from an EMBL/GenBank/DDBJ whole genome shotgun (WGS) entry which is preliminary data.</text>
</comment>
<evidence type="ECO:0000256" key="2">
    <source>
        <dbReference type="ARBA" id="ARBA00023118"/>
    </source>
</evidence>
<sequence length="236" mass="26990">MGPKIFEVAVRGPVLSIKHLETYQVAISYPLLLPSTILGAIAFGIAQIDGHNNAEECLRKTRKLIKKARDSAANVTKFPIILRRNRKILEEKRMPENIDQINEVRDALIREHQYSYEHKILIVPNNNMDHNELKELENALWLIERLGDSESLASTISVREEEAQETDEDKVNVITAYKPGLMGNFTIMKALDENSEIKGFAFPIISQRNMFEAGYIKIGDRAYRTKSFVFPMGDDW</sequence>
<reference evidence="4 5" key="1">
    <citation type="submission" date="2017-04" db="EMBL/GenBank/DDBJ databases">
        <title>Novel microbial lineages endemic to geothermal iron-oxide mats fill important gaps in the evolutionary history of Archaea.</title>
        <authorList>
            <person name="Jay Z.J."/>
            <person name="Beam J.P."/>
            <person name="Dlakic M."/>
            <person name="Rusch D.B."/>
            <person name="Kozubal M.A."/>
            <person name="Inskeep W.P."/>
        </authorList>
    </citation>
    <scope>NUCLEOTIDE SEQUENCE [LARGE SCALE GENOMIC DNA]</scope>
    <source>
        <strain evidence="4">BE_D</strain>
    </source>
</reference>
<dbReference type="InterPro" id="IPR010153">
    <property type="entry name" value="CRISPR-assoc_prot_Cas5a-typ"/>
</dbReference>
<dbReference type="Proteomes" id="UP000240569">
    <property type="component" value="Unassembled WGS sequence"/>
</dbReference>
<dbReference type="InterPro" id="IPR053725">
    <property type="entry name" value="CRISPR_Cas5_sf"/>
</dbReference>
<keyword evidence="2" id="KW-0051">Antiviral defense</keyword>
<dbReference type="NCBIfam" id="TIGR02593">
    <property type="entry name" value="CRISPR_cas5"/>
    <property type="match status" value="1"/>
</dbReference>
<organism evidence="4 5">
    <name type="scientific">Candidatus Marsarchaeota G1 archaeon BE_D</name>
    <dbReference type="NCBI Taxonomy" id="1978156"/>
    <lineage>
        <taxon>Archaea</taxon>
        <taxon>Candidatus Marsarchaeota</taxon>
        <taxon>Candidatus Marsarchaeota group 1</taxon>
    </lineage>
</organism>
<dbReference type="GO" id="GO:0051607">
    <property type="term" value="P:defense response to virus"/>
    <property type="evidence" value="ECO:0007669"/>
    <property type="project" value="UniProtKB-KW"/>
</dbReference>